<dbReference type="PROSITE" id="PS00101">
    <property type="entry name" value="HEXAPEP_TRANSFERASES"/>
    <property type="match status" value="1"/>
</dbReference>
<name>A0A3R9MYN5_9BACT</name>
<reference evidence="6 7" key="1">
    <citation type="submission" date="2018-12" db="EMBL/GenBank/DDBJ databases">
        <authorList>
            <person name="Feng G."/>
            <person name="Zhu H."/>
        </authorList>
    </citation>
    <scope>NUCLEOTIDE SEQUENCE [LARGE SCALE GENOMIC DNA]</scope>
    <source>
        <strain evidence="6 7">KCTC 12533</strain>
    </source>
</reference>
<dbReference type="GO" id="GO:0046677">
    <property type="term" value="P:response to antibiotic"/>
    <property type="evidence" value="ECO:0007669"/>
    <property type="project" value="UniProtKB-KW"/>
</dbReference>
<keyword evidence="3" id="KW-0677">Repeat</keyword>
<dbReference type="InterPro" id="IPR001451">
    <property type="entry name" value="Hexapep"/>
</dbReference>
<evidence type="ECO:0000256" key="5">
    <source>
        <dbReference type="ARBA" id="ARBA00023315"/>
    </source>
</evidence>
<keyword evidence="2 6" id="KW-0808">Transferase</keyword>
<dbReference type="OrthoDB" id="9814490at2"/>
<comment type="similarity">
    <text evidence="1">Belongs to the transferase hexapeptide repeat family.</text>
</comment>
<dbReference type="PANTHER" id="PTHR43300:SF11">
    <property type="entry name" value="ACETYLTRANSFERASE RV3034C-RELATED"/>
    <property type="match status" value="1"/>
</dbReference>
<dbReference type="EMBL" id="RWIT01000020">
    <property type="protein sequence ID" value="RSK43939.1"/>
    <property type="molecule type" value="Genomic_DNA"/>
</dbReference>
<evidence type="ECO:0000256" key="3">
    <source>
        <dbReference type="ARBA" id="ARBA00022737"/>
    </source>
</evidence>
<comment type="caution">
    <text evidence="6">The sequence shown here is derived from an EMBL/GenBank/DDBJ whole genome shotgun (WGS) entry which is preliminary data.</text>
</comment>
<dbReference type="RefSeq" id="WP_125424233.1">
    <property type="nucleotide sequence ID" value="NZ_RWIT01000020.1"/>
</dbReference>
<evidence type="ECO:0000313" key="6">
    <source>
        <dbReference type="EMBL" id="RSK43939.1"/>
    </source>
</evidence>
<dbReference type="InterPro" id="IPR018357">
    <property type="entry name" value="Hexapep_transf_CS"/>
</dbReference>
<dbReference type="Gene3D" id="2.160.10.10">
    <property type="entry name" value="Hexapeptide repeat proteins"/>
    <property type="match status" value="1"/>
</dbReference>
<evidence type="ECO:0000256" key="4">
    <source>
        <dbReference type="ARBA" id="ARBA00023251"/>
    </source>
</evidence>
<sequence>MTGPDPATLHPLPHHRKLVFLKNRITRPTIEVGDYTYYDDLDDPANFERNVLYHFDFIGDRLIIGRFCALASGVKFIMNGGNHETAPVSTFPFAIFGGGWEAAMQGQTVAEKYPSRGDTVVGHDVWIGHEATIMPGVHIGNGAVVATKAVVTRNVPAYAVVAGNPAQVVRYRFDEDTIARLEKLAWWHWPADKITRHLARLSASPPNLDALEQAL</sequence>
<dbReference type="Pfam" id="PF00132">
    <property type="entry name" value="Hexapep"/>
    <property type="match status" value="1"/>
</dbReference>
<dbReference type="SUPFAM" id="SSF51161">
    <property type="entry name" value="Trimeric LpxA-like enzymes"/>
    <property type="match status" value="1"/>
</dbReference>
<dbReference type="CDD" id="cd03349">
    <property type="entry name" value="LbH_XAT"/>
    <property type="match status" value="1"/>
</dbReference>
<gene>
    <name evidence="6" type="ORF">EI291_20920</name>
</gene>
<accession>A0A3R9MYN5</accession>
<keyword evidence="7" id="KW-1185">Reference proteome</keyword>
<dbReference type="Proteomes" id="UP000273500">
    <property type="component" value="Unassembled WGS sequence"/>
</dbReference>
<dbReference type="FunFam" id="2.160.10.10:FF:000037">
    <property type="entry name" value="Streptogramin A acetyltransferase"/>
    <property type="match status" value="1"/>
</dbReference>
<evidence type="ECO:0000256" key="1">
    <source>
        <dbReference type="ARBA" id="ARBA00007274"/>
    </source>
</evidence>
<keyword evidence="4" id="KW-0046">Antibiotic resistance</keyword>
<keyword evidence="5" id="KW-0012">Acyltransferase</keyword>
<dbReference type="InterPro" id="IPR011004">
    <property type="entry name" value="Trimer_LpxA-like_sf"/>
</dbReference>
<dbReference type="AlphaFoldDB" id="A0A3R9MYN5"/>
<evidence type="ECO:0000313" key="7">
    <source>
        <dbReference type="Proteomes" id="UP000273500"/>
    </source>
</evidence>
<protein>
    <submittedName>
        <fullName evidence="6">CatB-related O-acetyltransferase</fullName>
    </submittedName>
</protein>
<dbReference type="InterPro" id="IPR050179">
    <property type="entry name" value="Trans_hexapeptide_repeat"/>
</dbReference>
<proteinExistence type="inferred from homology"/>
<organism evidence="6 7">
    <name type="scientific">Hymenobacter rigui</name>
    <dbReference type="NCBI Taxonomy" id="334424"/>
    <lineage>
        <taxon>Bacteria</taxon>
        <taxon>Pseudomonadati</taxon>
        <taxon>Bacteroidota</taxon>
        <taxon>Cytophagia</taxon>
        <taxon>Cytophagales</taxon>
        <taxon>Hymenobacteraceae</taxon>
        <taxon>Hymenobacter</taxon>
    </lineage>
</organism>
<evidence type="ECO:0000256" key="2">
    <source>
        <dbReference type="ARBA" id="ARBA00022679"/>
    </source>
</evidence>
<dbReference type="PANTHER" id="PTHR43300">
    <property type="entry name" value="ACETYLTRANSFERASE"/>
    <property type="match status" value="1"/>
</dbReference>
<dbReference type="GO" id="GO:0016746">
    <property type="term" value="F:acyltransferase activity"/>
    <property type="evidence" value="ECO:0007669"/>
    <property type="project" value="UniProtKB-KW"/>
</dbReference>